<dbReference type="PANTHER" id="PTHR37953">
    <property type="entry name" value="UPF0127 PROTEIN MJ1496"/>
    <property type="match status" value="1"/>
</dbReference>
<dbReference type="Proteomes" id="UP000010116">
    <property type="component" value="Unassembled WGS sequence"/>
</dbReference>
<reference evidence="1 2" key="1">
    <citation type="journal article" date="2012" name="ISME J.">
        <title>Genomic insights to SAR86, an abundant and uncultivated marine bacterial lineage.</title>
        <authorList>
            <person name="Dupont C.L."/>
            <person name="Rusch D.B."/>
            <person name="Yooseph S."/>
            <person name="Lombardo M.J."/>
            <person name="Richter R.A."/>
            <person name="Valas R."/>
            <person name="Novotny M."/>
            <person name="Yee-Greenbaum J."/>
            <person name="Selengut J.D."/>
            <person name="Haft D.H."/>
            <person name="Halpern A.L."/>
            <person name="Lasken R.S."/>
            <person name="Nealson K."/>
            <person name="Friedman R."/>
            <person name="Venter J.C."/>
        </authorList>
    </citation>
    <scope>NUCLEOTIDE SEQUENCE [LARGE SCALE GENOMIC DNA]</scope>
</reference>
<name>J4V652_9GAMM</name>
<evidence type="ECO:0000313" key="2">
    <source>
        <dbReference type="Proteomes" id="UP000010116"/>
    </source>
</evidence>
<dbReference type="InterPro" id="IPR038695">
    <property type="entry name" value="Saro_0823-like_sf"/>
</dbReference>
<dbReference type="Pfam" id="PF02643">
    <property type="entry name" value="DUF192"/>
    <property type="match status" value="1"/>
</dbReference>
<sequence>MIMPAPLRNFVLKFLSLFFLFYLPAFIKADEILLENYLTDIEIANTFEERKNGLMNRAELKPNAGMFFIWDKKKIQCMWMKNTSLELNIAFISNQGEILEIFDMIPFSVESICSSRKVKYALEVNKNWFKENSINVGDKINLSFINDQ</sequence>
<accession>J4V652</accession>
<protein>
    <recommendedName>
        <fullName evidence="3">DUF192 domain-containing protein</fullName>
    </recommendedName>
</protein>
<gene>
    <name evidence="1" type="ORF">NT02SARS_0570</name>
</gene>
<dbReference type="InterPro" id="IPR003795">
    <property type="entry name" value="DUF192"/>
</dbReference>
<organism evidence="1 2">
    <name type="scientific">SAR86 cluster bacterium SAR86B</name>
    <dbReference type="NCBI Taxonomy" id="1123867"/>
    <lineage>
        <taxon>Bacteria</taxon>
        <taxon>Pseudomonadati</taxon>
        <taxon>Pseudomonadota</taxon>
        <taxon>Gammaproteobacteria</taxon>
        <taxon>SAR86 cluster</taxon>
    </lineage>
</organism>
<proteinExistence type="predicted"/>
<evidence type="ECO:0008006" key="3">
    <source>
        <dbReference type="Google" id="ProtNLM"/>
    </source>
</evidence>
<dbReference type="AlphaFoldDB" id="J4V652"/>
<dbReference type="EMBL" id="JH611164">
    <property type="protein sequence ID" value="EJP73917.1"/>
    <property type="molecule type" value="Genomic_DNA"/>
</dbReference>
<evidence type="ECO:0000313" key="1">
    <source>
        <dbReference type="EMBL" id="EJP73917.1"/>
    </source>
</evidence>
<dbReference type="Gene3D" id="2.60.120.1140">
    <property type="entry name" value="Protein of unknown function DUF192"/>
    <property type="match status" value="1"/>
</dbReference>
<dbReference type="PANTHER" id="PTHR37953:SF1">
    <property type="entry name" value="UPF0127 PROTEIN MJ1496"/>
    <property type="match status" value="1"/>
</dbReference>
<dbReference type="HOGENOM" id="CLU_097039_0_1_6"/>